<dbReference type="EMBL" id="FUYP01000002">
    <property type="protein sequence ID" value="SKB29080.1"/>
    <property type="molecule type" value="Genomic_DNA"/>
</dbReference>
<dbReference type="RefSeq" id="WP_079637047.1">
    <property type="nucleotide sequence ID" value="NZ_FUYP01000002.1"/>
</dbReference>
<proteinExistence type="predicted"/>
<dbReference type="OrthoDB" id="9917165at2"/>
<name>A0A1T5A2A9_9SPHN</name>
<accession>A0A1T5A2A9</accession>
<protein>
    <submittedName>
        <fullName evidence="1">Uncharacterized protein</fullName>
    </submittedName>
</protein>
<dbReference type="Proteomes" id="UP000190044">
    <property type="component" value="Unassembled WGS sequence"/>
</dbReference>
<gene>
    <name evidence="1" type="ORF">SAMN06295937_1002131</name>
</gene>
<reference evidence="2" key="1">
    <citation type="submission" date="2017-02" db="EMBL/GenBank/DDBJ databases">
        <authorList>
            <person name="Varghese N."/>
            <person name="Submissions S."/>
        </authorList>
    </citation>
    <scope>NUCLEOTIDE SEQUENCE [LARGE SCALE GENOMIC DNA]</scope>
    <source>
        <strain evidence="2">R11H</strain>
    </source>
</reference>
<organism evidence="1 2">
    <name type="scientific">Sphingopyxis flava</name>
    <dbReference type="NCBI Taxonomy" id="1507287"/>
    <lineage>
        <taxon>Bacteria</taxon>
        <taxon>Pseudomonadati</taxon>
        <taxon>Pseudomonadota</taxon>
        <taxon>Alphaproteobacteria</taxon>
        <taxon>Sphingomonadales</taxon>
        <taxon>Sphingomonadaceae</taxon>
        <taxon>Sphingopyxis</taxon>
    </lineage>
</organism>
<evidence type="ECO:0000313" key="1">
    <source>
        <dbReference type="EMBL" id="SKB29080.1"/>
    </source>
</evidence>
<keyword evidence="2" id="KW-1185">Reference proteome</keyword>
<dbReference type="AlphaFoldDB" id="A0A1T5A2A9"/>
<sequence>MRFRSLFRRRRPIASGSDPDFVLIPYNPVGGAHEFVRVRRDETLKINGNSVQIEANEYRIDGNAKN</sequence>
<evidence type="ECO:0000313" key="2">
    <source>
        <dbReference type="Proteomes" id="UP000190044"/>
    </source>
</evidence>